<feature type="compositionally biased region" description="Basic and acidic residues" evidence="1">
    <location>
        <begin position="498"/>
        <end position="510"/>
    </location>
</feature>
<dbReference type="Proteomes" id="UP000005240">
    <property type="component" value="Unassembled WGS sequence"/>
</dbReference>
<sequence>MAKRLTKRLNKSQDVQVAPGDPIQGAAEVAGAGDETGRTAKLGSTGGGVRENLSNDAVMKDAMMKGKDTTHDSDSEDSFKEIPNPVKEGQIADTASRYKSILLNLPLIVEPEEVTLIEPAVVKDKVADTAMEVVGTVPGRVDQDKTDRQEIWDCAQEAFANGDKKSTDFFLRLYGKMDNNTSLSAPDKPDILRSSLSDAVNPAVNVVKRPVDKTTIVFIKGSLPNHFDVGFTPYFDRNIREFRGPIPLTIFDKNWQQDAIHYYTNRRTRGDEKDGNYIGYEYPNEWTQSFSKWTTNHQNFYITFRDMYGYKEFAEWILVHKENVDKIVGEEGFMTAFRYNMIVQQNAFFVSSYGYIRRDFCAWRITSTLGENDETNNPYAIGAKKFGFDPNTGKQRVKLQKGGDEQLRHESSSGHGRGGHRGRGFGERWGQDRRNSDYGGYHDYHQEEHINKRPRDFGYGDNQAIRGHEYGGHQSGYNRDHGGFGRERDQGSSRGFKKKENSSLVKDKEN</sequence>
<dbReference type="VEuPathDB" id="FungiDB:PTTG_29378"/>
<dbReference type="EMBL" id="ADAS02000349">
    <property type="protein sequence ID" value="OAV87573.1"/>
    <property type="molecule type" value="Genomic_DNA"/>
</dbReference>
<accession>A0A180G6R3</accession>
<reference evidence="3 4" key="3">
    <citation type="journal article" date="2017" name="G3 (Bethesda)">
        <title>Comparative analysis highlights variable genome content of wheat rusts and divergence of the mating loci.</title>
        <authorList>
            <person name="Cuomo C.A."/>
            <person name="Bakkeren G."/>
            <person name="Khalil H.B."/>
            <person name="Panwar V."/>
            <person name="Joly D."/>
            <person name="Linning R."/>
            <person name="Sakthikumar S."/>
            <person name="Song X."/>
            <person name="Adiconis X."/>
            <person name="Fan L."/>
            <person name="Goldberg J.M."/>
            <person name="Levin J.Z."/>
            <person name="Young S."/>
            <person name="Zeng Q."/>
            <person name="Anikster Y."/>
            <person name="Bruce M."/>
            <person name="Wang M."/>
            <person name="Yin C."/>
            <person name="McCallum B."/>
            <person name="Szabo L.J."/>
            <person name="Hulbert S."/>
            <person name="Chen X."/>
            <person name="Fellers J.P."/>
        </authorList>
    </citation>
    <scope>NUCLEOTIDE SEQUENCE</scope>
    <source>
        <strain evidence="4">Isolate 1-1 / race 1 (BBBD)</strain>
        <strain evidence="3">isolate 1-1 / race 1 (BBBD)</strain>
    </source>
</reference>
<evidence type="ECO:0000313" key="3">
    <source>
        <dbReference type="EnsemblFungi" id="PTTG_29378-t43_1-p1"/>
    </source>
</evidence>
<dbReference type="EnsemblFungi" id="PTTG_29378-t43_1">
    <property type="protein sequence ID" value="PTTG_29378-t43_1-p1"/>
    <property type="gene ID" value="PTTG_29378"/>
</dbReference>
<evidence type="ECO:0000256" key="1">
    <source>
        <dbReference type="SAM" id="MobiDB-lite"/>
    </source>
</evidence>
<proteinExistence type="predicted"/>
<name>A0A180G6R3_PUCT1</name>
<feature type="compositionally biased region" description="Basic and acidic residues" evidence="1">
    <location>
        <begin position="401"/>
        <end position="412"/>
    </location>
</feature>
<feature type="compositionally biased region" description="Basic residues" evidence="1">
    <location>
        <begin position="1"/>
        <end position="10"/>
    </location>
</feature>
<feature type="compositionally biased region" description="Basic and acidic residues" evidence="1">
    <location>
        <begin position="424"/>
        <end position="458"/>
    </location>
</feature>
<keyword evidence="4" id="KW-1185">Reference proteome</keyword>
<feature type="compositionally biased region" description="Basic and acidic residues" evidence="1">
    <location>
        <begin position="478"/>
        <end position="491"/>
    </location>
</feature>
<protein>
    <submittedName>
        <fullName evidence="2 3">Uncharacterized protein</fullName>
    </submittedName>
</protein>
<evidence type="ECO:0000313" key="4">
    <source>
        <dbReference type="Proteomes" id="UP000005240"/>
    </source>
</evidence>
<evidence type="ECO:0000313" key="2">
    <source>
        <dbReference type="EMBL" id="OAV87573.1"/>
    </source>
</evidence>
<reference evidence="3" key="4">
    <citation type="submission" date="2025-05" db="UniProtKB">
        <authorList>
            <consortium name="EnsemblFungi"/>
        </authorList>
    </citation>
    <scope>IDENTIFICATION</scope>
    <source>
        <strain evidence="3">isolate 1-1 / race 1 (BBBD)</strain>
    </source>
</reference>
<organism evidence="2">
    <name type="scientific">Puccinia triticina (isolate 1-1 / race 1 (BBBD))</name>
    <name type="common">Brown leaf rust fungus</name>
    <dbReference type="NCBI Taxonomy" id="630390"/>
    <lineage>
        <taxon>Eukaryota</taxon>
        <taxon>Fungi</taxon>
        <taxon>Dikarya</taxon>
        <taxon>Basidiomycota</taxon>
        <taxon>Pucciniomycotina</taxon>
        <taxon>Pucciniomycetes</taxon>
        <taxon>Pucciniales</taxon>
        <taxon>Pucciniaceae</taxon>
        <taxon>Puccinia</taxon>
    </lineage>
</organism>
<reference evidence="2" key="2">
    <citation type="submission" date="2016-05" db="EMBL/GenBank/DDBJ databases">
        <title>Comparative analysis highlights variable genome content of wheat rusts and divergence of the mating loci.</title>
        <authorList>
            <person name="Cuomo C.A."/>
            <person name="Bakkeren G."/>
            <person name="Szabo L."/>
            <person name="Khalil H."/>
            <person name="Joly D."/>
            <person name="Goldberg J."/>
            <person name="Young S."/>
            <person name="Zeng Q."/>
            <person name="Fellers J."/>
        </authorList>
    </citation>
    <scope>NUCLEOTIDE SEQUENCE [LARGE SCALE GENOMIC DNA]</scope>
    <source>
        <strain evidence="2">1-1 BBBD Race 1</strain>
    </source>
</reference>
<feature type="region of interest" description="Disordered" evidence="1">
    <location>
        <begin position="1"/>
        <end position="57"/>
    </location>
</feature>
<gene>
    <name evidence="2" type="ORF">PTTG_29378</name>
</gene>
<reference evidence="2" key="1">
    <citation type="submission" date="2009-11" db="EMBL/GenBank/DDBJ databases">
        <authorList>
            <consortium name="The Broad Institute Genome Sequencing Platform"/>
            <person name="Ward D."/>
            <person name="Feldgarden M."/>
            <person name="Earl A."/>
            <person name="Young S.K."/>
            <person name="Zeng Q."/>
            <person name="Koehrsen M."/>
            <person name="Alvarado L."/>
            <person name="Berlin A."/>
            <person name="Bochicchio J."/>
            <person name="Borenstein D."/>
            <person name="Chapman S.B."/>
            <person name="Chen Z."/>
            <person name="Engels R."/>
            <person name="Freedman E."/>
            <person name="Gellesch M."/>
            <person name="Goldberg J."/>
            <person name="Griggs A."/>
            <person name="Gujja S."/>
            <person name="Heilman E."/>
            <person name="Heiman D."/>
            <person name="Hepburn T."/>
            <person name="Howarth C."/>
            <person name="Jen D."/>
            <person name="Larson L."/>
            <person name="Lewis B."/>
            <person name="Mehta T."/>
            <person name="Park D."/>
            <person name="Pearson M."/>
            <person name="Roberts A."/>
            <person name="Saif S."/>
            <person name="Shea T."/>
            <person name="Shenoy N."/>
            <person name="Sisk P."/>
            <person name="Stolte C."/>
            <person name="Sykes S."/>
            <person name="Thomson T."/>
            <person name="Walk T."/>
            <person name="White J."/>
            <person name="Yandava C."/>
            <person name="Izard J."/>
            <person name="Baranova O.V."/>
            <person name="Blanton J.M."/>
            <person name="Tanner A.C."/>
            <person name="Dewhirst F.E."/>
            <person name="Haas B."/>
            <person name="Nusbaum C."/>
            <person name="Birren B."/>
        </authorList>
    </citation>
    <scope>NUCLEOTIDE SEQUENCE [LARGE SCALE GENOMIC DNA]</scope>
    <source>
        <strain evidence="2">1-1 BBBD Race 1</strain>
    </source>
</reference>
<feature type="region of interest" description="Disordered" evidence="1">
    <location>
        <begin position="387"/>
        <end position="510"/>
    </location>
</feature>
<dbReference type="AlphaFoldDB" id="A0A180G6R3"/>
<dbReference type="OrthoDB" id="2507145at2759"/>